<dbReference type="RefSeq" id="YP_009217133.1">
    <property type="nucleotide sequence ID" value="NC_028999.1"/>
</dbReference>
<evidence type="ECO:0000313" key="1">
    <source>
        <dbReference type="EMBL" id="AEH03477.1"/>
    </source>
</evidence>
<dbReference type="EMBL" id="HQ630627">
    <property type="protein sequence ID" value="AEH03477.1"/>
    <property type="molecule type" value="Genomic_DNA"/>
</dbReference>
<accession>F8SJT2</accession>
<sequence>MAKVIMPSQLKKFNSFNIMYMLRSVFCLYNIQQSEMYALNDTAMLLNGKLVEIPEIEIGVPAPIFDRVHKAFPQLFDPKKKVLRLRERLIARRLEVIKKSEYQYQGPYYIRKLEVLIRDAEDALRCPSLSQAKQKRVTTNLLIMKDKTIQHRVYNR</sequence>
<evidence type="ECO:0000313" key="2">
    <source>
        <dbReference type="Proteomes" id="UP000008388"/>
    </source>
</evidence>
<name>F8SJT2_BPPA3</name>
<reference evidence="1 2" key="1">
    <citation type="journal article" date="2011" name="Microbiology">
        <title>The Pseudomonas aeruginosa generalized transducing phage phiPA3 is a new member of the phiKZ-like group of 'jumbo' phages, and infects model laboratory strains and clinical isolates from cystic fibrosis patients.</title>
        <authorList>
            <person name="Monson R."/>
            <person name="Foulds I."/>
            <person name="Foweraker J."/>
            <person name="Welch M."/>
            <person name="Salmond G.P."/>
        </authorList>
    </citation>
    <scope>NUCLEOTIDE SEQUENCE [LARGE SCALE GENOMIC DNA]</scope>
</reference>
<organismHost>
    <name type="scientific">Pseudomonas aeruginosa</name>
    <dbReference type="NCBI Taxonomy" id="287"/>
</organismHost>
<organism evidence="1 2">
    <name type="scientific">Pseudomonas phage PhiPA3</name>
    <name type="common">Pseudomonas aeruginosa phage PhiPA3</name>
    <dbReference type="NCBI Taxonomy" id="998086"/>
    <lineage>
        <taxon>Viruses</taxon>
        <taxon>Duplodnaviria</taxon>
        <taxon>Heunggongvirae</taxon>
        <taxon>Uroviricota</taxon>
        <taxon>Caudoviricetes</taxon>
        <taxon>Chimalliviridae</taxon>
        <taxon>Miltoncavirus</taxon>
        <taxon>Miltoncavirus PhiPA3</taxon>
    </lineage>
</organism>
<gene>
    <name evidence="1" type="primary">050</name>
</gene>
<dbReference type="Proteomes" id="UP000008388">
    <property type="component" value="Segment"/>
</dbReference>
<keyword evidence="2" id="KW-1185">Reference proteome</keyword>
<dbReference type="KEGG" id="vg:26643581"/>
<dbReference type="GeneID" id="26643581"/>
<proteinExistence type="predicted"/>
<protein>
    <submittedName>
        <fullName evidence="1">Uncharacterized protein 050</fullName>
    </submittedName>
</protein>